<name>A0A8J3R611_9ACTN</name>
<proteinExistence type="predicted"/>
<gene>
    <name evidence="1" type="ORF">Mth01_20100</name>
</gene>
<dbReference type="AlphaFoldDB" id="A0A8J3R611"/>
<reference evidence="1" key="1">
    <citation type="submission" date="2021-01" db="EMBL/GenBank/DDBJ databases">
        <title>Whole genome shotgun sequence of Sphaerimonospora thailandensis NBRC 107569.</title>
        <authorList>
            <person name="Komaki H."/>
            <person name="Tamura T."/>
        </authorList>
    </citation>
    <scope>NUCLEOTIDE SEQUENCE</scope>
    <source>
        <strain evidence="1">NBRC 107569</strain>
    </source>
</reference>
<dbReference type="EMBL" id="BOOG01000017">
    <property type="protein sequence ID" value="GIH69757.1"/>
    <property type="molecule type" value="Genomic_DNA"/>
</dbReference>
<dbReference type="RefSeq" id="WP_204014916.1">
    <property type="nucleotide sequence ID" value="NZ_BOOG01000017.1"/>
</dbReference>
<evidence type="ECO:0000313" key="1">
    <source>
        <dbReference type="EMBL" id="GIH69757.1"/>
    </source>
</evidence>
<sequence length="63" mass="6827">MGTACNLTRGPSLPWSGPIVAAIRSCVSPWPAWALKFSMLAGIEVPEVRLYQREELDTLPSGV</sequence>
<accession>A0A8J3R611</accession>
<protein>
    <submittedName>
        <fullName evidence="1">Uncharacterized protein</fullName>
    </submittedName>
</protein>
<comment type="caution">
    <text evidence="1">The sequence shown here is derived from an EMBL/GenBank/DDBJ whole genome shotgun (WGS) entry which is preliminary data.</text>
</comment>
<organism evidence="1 2">
    <name type="scientific">Sphaerimonospora thailandensis</name>
    <dbReference type="NCBI Taxonomy" id="795644"/>
    <lineage>
        <taxon>Bacteria</taxon>
        <taxon>Bacillati</taxon>
        <taxon>Actinomycetota</taxon>
        <taxon>Actinomycetes</taxon>
        <taxon>Streptosporangiales</taxon>
        <taxon>Streptosporangiaceae</taxon>
        <taxon>Sphaerimonospora</taxon>
    </lineage>
</organism>
<evidence type="ECO:0000313" key="2">
    <source>
        <dbReference type="Proteomes" id="UP000610966"/>
    </source>
</evidence>
<dbReference type="Proteomes" id="UP000610966">
    <property type="component" value="Unassembled WGS sequence"/>
</dbReference>
<keyword evidence="2" id="KW-1185">Reference proteome</keyword>